<comment type="subcellular location">
    <subcellularLocation>
        <location evidence="1">Membrane</location>
        <topology evidence="1">Multi-pass membrane protein</topology>
    </subcellularLocation>
</comment>
<evidence type="ECO:0000256" key="1">
    <source>
        <dbReference type="ARBA" id="ARBA00004141"/>
    </source>
</evidence>
<evidence type="ECO:0000313" key="7">
    <source>
        <dbReference type="Proteomes" id="UP000319383"/>
    </source>
</evidence>
<gene>
    <name evidence="6" type="ORF">Mal52_01910</name>
</gene>
<reference evidence="6 7" key="1">
    <citation type="submission" date="2019-02" db="EMBL/GenBank/DDBJ databases">
        <title>Deep-cultivation of Planctomycetes and their phenomic and genomic characterization uncovers novel biology.</title>
        <authorList>
            <person name="Wiegand S."/>
            <person name="Jogler M."/>
            <person name="Boedeker C."/>
            <person name="Pinto D."/>
            <person name="Vollmers J."/>
            <person name="Rivas-Marin E."/>
            <person name="Kohn T."/>
            <person name="Peeters S.H."/>
            <person name="Heuer A."/>
            <person name="Rast P."/>
            <person name="Oberbeckmann S."/>
            <person name="Bunk B."/>
            <person name="Jeske O."/>
            <person name="Meyerdierks A."/>
            <person name="Storesund J.E."/>
            <person name="Kallscheuer N."/>
            <person name="Luecker S."/>
            <person name="Lage O.M."/>
            <person name="Pohl T."/>
            <person name="Merkel B.J."/>
            <person name="Hornburger P."/>
            <person name="Mueller R.-W."/>
            <person name="Bruemmer F."/>
            <person name="Labrenz M."/>
            <person name="Spormann A.M."/>
            <person name="Op den Camp H."/>
            <person name="Overmann J."/>
            <person name="Amann R."/>
            <person name="Jetten M.S.M."/>
            <person name="Mascher T."/>
            <person name="Medema M.H."/>
            <person name="Devos D.P."/>
            <person name="Kaster A.-K."/>
            <person name="Ovreas L."/>
            <person name="Rohde M."/>
            <person name="Galperin M.Y."/>
            <person name="Jogler C."/>
        </authorList>
    </citation>
    <scope>NUCLEOTIDE SEQUENCE [LARGE SCALE GENOMIC DNA]</scope>
    <source>
        <strain evidence="6 7">Mal52</strain>
    </source>
</reference>
<dbReference type="RefSeq" id="WP_145373741.1">
    <property type="nucleotide sequence ID" value="NZ_CP036276.1"/>
</dbReference>
<dbReference type="Pfam" id="PF09685">
    <property type="entry name" value="MamF_MmsF"/>
    <property type="match status" value="1"/>
</dbReference>
<accession>A0A517ZGY0</accession>
<feature type="transmembrane region" description="Helical" evidence="5">
    <location>
        <begin position="25"/>
        <end position="55"/>
    </location>
</feature>
<dbReference type="EMBL" id="CP036276">
    <property type="protein sequence ID" value="QDU41737.1"/>
    <property type="molecule type" value="Genomic_DNA"/>
</dbReference>
<dbReference type="AlphaFoldDB" id="A0A517ZGY0"/>
<dbReference type="InterPro" id="IPR019109">
    <property type="entry name" value="MamF_MmsF"/>
</dbReference>
<dbReference type="Proteomes" id="UP000319383">
    <property type="component" value="Chromosome"/>
</dbReference>
<evidence type="ECO:0000256" key="4">
    <source>
        <dbReference type="ARBA" id="ARBA00023136"/>
    </source>
</evidence>
<keyword evidence="2 5" id="KW-0812">Transmembrane</keyword>
<evidence type="ECO:0000313" key="6">
    <source>
        <dbReference type="EMBL" id="QDU41737.1"/>
    </source>
</evidence>
<keyword evidence="7" id="KW-1185">Reference proteome</keyword>
<name>A0A517ZGY0_9PLAN</name>
<proteinExistence type="predicted"/>
<evidence type="ECO:0000256" key="2">
    <source>
        <dbReference type="ARBA" id="ARBA00022692"/>
    </source>
</evidence>
<evidence type="ECO:0000256" key="5">
    <source>
        <dbReference type="SAM" id="Phobius"/>
    </source>
</evidence>
<protein>
    <submittedName>
        <fullName evidence="6">Chloroplast import component protein (Tic20)</fullName>
    </submittedName>
</protein>
<organism evidence="6 7">
    <name type="scientific">Symmachiella dynata</name>
    <dbReference type="NCBI Taxonomy" id="2527995"/>
    <lineage>
        <taxon>Bacteria</taxon>
        <taxon>Pseudomonadati</taxon>
        <taxon>Planctomycetota</taxon>
        <taxon>Planctomycetia</taxon>
        <taxon>Planctomycetales</taxon>
        <taxon>Planctomycetaceae</taxon>
        <taxon>Symmachiella</taxon>
    </lineage>
</organism>
<feature type="transmembrane region" description="Helical" evidence="5">
    <location>
        <begin position="67"/>
        <end position="89"/>
    </location>
</feature>
<sequence>MATTDWENQESESVEYLSATDDDKLWALLAHLSGLLVLVAAPANVIVPLILFVLYKDKNRYVAFHALQSLYFQLAIIVVGVLAGIFTFVTWGVGVIVAIPVILGLAVAGIIYPIIVGLHAHRGEMYEYAFVGELARKHMGLY</sequence>
<keyword evidence="3 5" id="KW-1133">Transmembrane helix</keyword>
<evidence type="ECO:0000256" key="3">
    <source>
        <dbReference type="ARBA" id="ARBA00022989"/>
    </source>
</evidence>
<feature type="transmembrane region" description="Helical" evidence="5">
    <location>
        <begin position="95"/>
        <end position="118"/>
    </location>
</feature>
<dbReference type="KEGG" id="sdyn:Mal52_01910"/>
<keyword evidence="4 5" id="KW-0472">Membrane</keyword>